<dbReference type="AlphaFoldDB" id="A0AAD4DRX8"/>
<organism evidence="2 3">
    <name type="scientific">Suillus fuscotomentosus</name>
    <dbReference type="NCBI Taxonomy" id="1912939"/>
    <lineage>
        <taxon>Eukaryota</taxon>
        <taxon>Fungi</taxon>
        <taxon>Dikarya</taxon>
        <taxon>Basidiomycota</taxon>
        <taxon>Agaricomycotina</taxon>
        <taxon>Agaricomycetes</taxon>
        <taxon>Agaricomycetidae</taxon>
        <taxon>Boletales</taxon>
        <taxon>Suillineae</taxon>
        <taxon>Suillaceae</taxon>
        <taxon>Suillus</taxon>
    </lineage>
</organism>
<evidence type="ECO:0000313" key="2">
    <source>
        <dbReference type="EMBL" id="KAG1889739.1"/>
    </source>
</evidence>
<sequence length="207" mass="23773">MTMTYICAATLALSIDFQRFLLLKFMGFPFYSPNAIVCQWPYCTDARAETWLTRQKSFNACHAMLWAEVRQTGSAWQMAEFCGQNPAEYQTTGGNCKEWSAARDGSRYESWPSSYSVLHPQRYHSRSPQKIPYHLAQKMCFSFIAIVAALTASMHARFVNLAINRMTHLRALGWSLIYEGHVRTSYSWFTELQVEFEGLSKVQQSSS</sequence>
<keyword evidence="3" id="KW-1185">Reference proteome</keyword>
<dbReference type="RefSeq" id="XP_041217600.1">
    <property type="nucleotide sequence ID" value="XM_041377884.1"/>
</dbReference>
<dbReference type="GeneID" id="64672182"/>
<reference evidence="2" key="1">
    <citation type="journal article" date="2020" name="New Phytol.">
        <title>Comparative genomics reveals dynamic genome evolution in host specialist ectomycorrhizal fungi.</title>
        <authorList>
            <person name="Lofgren L.A."/>
            <person name="Nguyen N.H."/>
            <person name="Vilgalys R."/>
            <person name="Ruytinx J."/>
            <person name="Liao H.L."/>
            <person name="Branco S."/>
            <person name="Kuo A."/>
            <person name="LaButti K."/>
            <person name="Lipzen A."/>
            <person name="Andreopoulos W."/>
            <person name="Pangilinan J."/>
            <person name="Riley R."/>
            <person name="Hundley H."/>
            <person name="Na H."/>
            <person name="Barry K."/>
            <person name="Grigoriev I.V."/>
            <person name="Stajich J.E."/>
            <person name="Kennedy P.G."/>
        </authorList>
    </citation>
    <scope>NUCLEOTIDE SEQUENCE</scope>
    <source>
        <strain evidence="2">FC203</strain>
    </source>
</reference>
<comment type="caution">
    <text evidence="2">The sequence shown here is derived from an EMBL/GenBank/DDBJ whole genome shotgun (WGS) entry which is preliminary data.</text>
</comment>
<proteinExistence type="predicted"/>
<keyword evidence="1" id="KW-1133">Transmembrane helix</keyword>
<evidence type="ECO:0000313" key="3">
    <source>
        <dbReference type="Proteomes" id="UP001195769"/>
    </source>
</evidence>
<keyword evidence="1" id="KW-0472">Membrane</keyword>
<feature type="transmembrane region" description="Helical" evidence="1">
    <location>
        <begin position="141"/>
        <end position="163"/>
    </location>
</feature>
<dbReference type="Proteomes" id="UP001195769">
    <property type="component" value="Unassembled WGS sequence"/>
</dbReference>
<protein>
    <submittedName>
        <fullName evidence="2">Uncharacterized protein</fullName>
    </submittedName>
</protein>
<accession>A0AAD4DRX8</accession>
<dbReference type="EMBL" id="JABBWK010000152">
    <property type="protein sequence ID" value="KAG1889739.1"/>
    <property type="molecule type" value="Genomic_DNA"/>
</dbReference>
<name>A0AAD4DRX8_9AGAM</name>
<evidence type="ECO:0000256" key="1">
    <source>
        <dbReference type="SAM" id="Phobius"/>
    </source>
</evidence>
<keyword evidence="1" id="KW-0812">Transmembrane</keyword>
<gene>
    <name evidence="2" type="ORF">F5891DRAFT_987272</name>
</gene>